<dbReference type="Proteomes" id="UP000245764">
    <property type="component" value="Chromosome 13"/>
</dbReference>
<dbReference type="EMBL" id="LT854265">
    <property type="protein sequence ID" value="SMR62018.1"/>
    <property type="molecule type" value="Genomic_DNA"/>
</dbReference>
<feature type="signal peptide" evidence="1">
    <location>
        <begin position="1"/>
        <end position="17"/>
    </location>
</feature>
<evidence type="ECO:0000313" key="3">
    <source>
        <dbReference type="Proteomes" id="UP000245764"/>
    </source>
</evidence>
<sequence length="80" mass="8568">MKLLLLMTLTIAATVQAALQKVVCSHPRGNAASICRSVQGVQVTGGDNCCLSTHKREEYEKKCTDAGGEYLTPGDGRCRI</sequence>
<organism evidence="2 3">
    <name type="scientific">Zymoseptoria tritici ST99CH_1E4</name>
    <dbReference type="NCBI Taxonomy" id="1276532"/>
    <lineage>
        <taxon>Eukaryota</taxon>
        <taxon>Fungi</taxon>
        <taxon>Dikarya</taxon>
        <taxon>Ascomycota</taxon>
        <taxon>Pezizomycotina</taxon>
        <taxon>Dothideomycetes</taxon>
        <taxon>Dothideomycetidae</taxon>
        <taxon>Mycosphaerellales</taxon>
        <taxon>Mycosphaerellaceae</taxon>
        <taxon>Zymoseptoria</taxon>
    </lineage>
</organism>
<proteinExistence type="predicted"/>
<reference evidence="3" key="1">
    <citation type="submission" date="2017-05" db="EMBL/GenBank/DDBJ databases">
        <authorList>
            <person name="Song R."/>
            <person name="Chenine A.L."/>
            <person name="Ruprecht R.M."/>
        </authorList>
    </citation>
    <scope>NUCLEOTIDE SEQUENCE [LARGE SCALE GENOMIC DNA]</scope>
</reference>
<keyword evidence="1" id="KW-0732">Signal</keyword>
<dbReference type="AlphaFoldDB" id="A0A2H1H8A0"/>
<evidence type="ECO:0000313" key="2">
    <source>
        <dbReference type="EMBL" id="SMR62018.1"/>
    </source>
</evidence>
<name>A0A2H1H8A0_ZYMTR</name>
<accession>A0A2H1H8A0</accession>
<evidence type="ECO:0008006" key="4">
    <source>
        <dbReference type="Google" id="ProtNLM"/>
    </source>
</evidence>
<evidence type="ECO:0000256" key="1">
    <source>
        <dbReference type="SAM" id="SignalP"/>
    </source>
</evidence>
<gene>
    <name evidence="2" type="ORF">ZT1E4_G11331</name>
</gene>
<protein>
    <recommendedName>
        <fullName evidence="4">Extracellular membrane protein CFEM domain-containing protein</fullName>
    </recommendedName>
</protein>
<feature type="chain" id="PRO_5013809686" description="Extracellular membrane protein CFEM domain-containing protein" evidence="1">
    <location>
        <begin position="18"/>
        <end position="80"/>
    </location>
</feature>